<dbReference type="Gene3D" id="3.10.350.10">
    <property type="entry name" value="LysM domain"/>
    <property type="match status" value="1"/>
</dbReference>
<organism evidence="9 10">
    <name type="scientific">Vagococcus carniphilus</name>
    <dbReference type="NCBI Taxonomy" id="218144"/>
    <lineage>
        <taxon>Bacteria</taxon>
        <taxon>Bacillati</taxon>
        <taxon>Bacillota</taxon>
        <taxon>Bacilli</taxon>
        <taxon>Lactobacillales</taxon>
        <taxon>Enterococcaceae</taxon>
        <taxon>Vagococcus</taxon>
    </lineage>
</organism>
<dbReference type="GO" id="GO:0042742">
    <property type="term" value="P:defense response to bacterium"/>
    <property type="evidence" value="ECO:0007669"/>
    <property type="project" value="UniProtKB-KW"/>
</dbReference>
<dbReference type="AlphaFoldDB" id="A0A430B8J7"/>
<evidence type="ECO:0000313" key="10">
    <source>
        <dbReference type="Proteomes" id="UP000288028"/>
    </source>
</evidence>
<dbReference type="Pfam" id="PF01551">
    <property type="entry name" value="Peptidase_M23"/>
    <property type="match status" value="1"/>
</dbReference>
<dbReference type="InterPro" id="IPR036779">
    <property type="entry name" value="LysM_dom_sf"/>
</dbReference>
<dbReference type="EMBL" id="NGKB01000001">
    <property type="protein sequence ID" value="RSU16650.1"/>
    <property type="molecule type" value="Genomic_DNA"/>
</dbReference>
<feature type="compositionally biased region" description="Low complexity" evidence="6">
    <location>
        <begin position="91"/>
        <end position="106"/>
    </location>
</feature>
<dbReference type="Pfam" id="PF01476">
    <property type="entry name" value="LysM"/>
    <property type="match status" value="1"/>
</dbReference>
<dbReference type="Gene3D" id="4.10.80.30">
    <property type="entry name" value="DNA polymerase, domain 6"/>
    <property type="match status" value="1"/>
</dbReference>
<dbReference type="OrthoDB" id="2155627at2"/>
<evidence type="ECO:0000256" key="4">
    <source>
        <dbReference type="ARBA" id="ARBA00022801"/>
    </source>
</evidence>
<evidence type="ECO:0000259" key="8">
    <source>
        <dbReference type="PROSITE" id="PS51782"/>
    </source>
</evidence>
<feature type="compositionally biased region" description="Basic and acidic residues" evidence="6">
    <location>
        <begin position="122"/>
        <end position="131"/>
    </location>
</feature>
<keyword evidence="7" id="KW-0732">Signal</keyword>
<proteinExistence type="inferred from homology"/>
<feature type="signal peptide" evidence="7">
    <location>
        <begin position="1"/>
        <end position="26"/>
    </location>
</feature>
<name>A0A430B8J7_9ENTE</name>
<dbReference type="SMART" id="SM00047">
    <property type="entry name" value="LYZ2"/>
    <property type="match status" value="1"/>
</dbReference>
<dbReference type="Pfam" id="PF01832">
    <property type="entry name" value="Glucosaminidase"/>
    <property type="match status" value="1"/>
</dbReference>
<dbReference type="InterPro" id="IPR051056">
    <property type="entry name" value="Glycosyl_Hydrolase_73"/>
</dbReference>
<sequence length="534" mass="59350">MKQKLLTIFIVATFTSGLIAPVATFAAETIEFDAPSEQVEDNEMEETEDTEEDIEETTESTTEESTIEETTETKAESEVDESSEKEEVETTETSTTDSTTDSTTETSKPKPIKPKPTKPKPSIKEKKESKNEVSITETSGSPVESVAVGEESGVIATNEDNSSYVSTSDINFIKNNTTEEFVESIGDKAREIGQEYDLYASVMIAQAILETGSGNSQLSQPPNHNLFGIKGSYKGDSVSFSTSEDNGKGNLYSINASFRKYPGYKESFEDYAELLTDTKKGNGNFYKETWKKNTKTYKDATKSLTGKYATDTSYDKKLNKLIETYDLTFFDQKLNGDARIQNIYYDVKKGDTIESILSEHHIEEKDFQKWNKAILTDKKELTDHKRVIIGQRKISTYQIKNVKTKETSEFIIPLKEGYTVTSPFGARGGEHHNGVDMAVASNTLIYASSKGKVVAKGFDPSAGNYVILQHENGLFTSYFHMTRSAVSIDEKVEMGDMIGYVGSTGNSTGPHLHFAINTELWSGYINPTNYLDIK</sequence>
<keyword evidence="3" id="KW-0081">Bacteriolytic enzyme</keyword>
<dbReference type="SUPFAM" id="SSF51261">
    <property type="entry name" value="Duplicated hybrid motif"/>
    <property type="match status" value="1"/>
</dbReference>
<keyword evidence="4" id="KW-0378">Hydrolase</keyword>
<evidence type="ECO:0000256" key="2">
    <source>
        <dbReference type="ARBA" id="ARBA00022529"/>
    </source>
</evidence>
<dbReference type="Proteomes" id="UP000288028">
    <property type="component" value="Unassembled WGS sequence"/>
</dbReference>
<evidence type="ECO:0000256" key="7">
    <source>
        <dbReference type="SAM" id="SignalP"/>
    </source>
</evidence>
<dbReference type="PANTHER" id="PTHR33308">
    <property type="entry name" value="PEPTIDOGLYCAN HYDROLASE FLGJ"/>
    <property type="match status" value="1"/>
</dbReference>
<dbReference type="InterPro" id="IPR011055">
    <property type="entry name" value="Dup_hybrid_motif"/>
</dbReference>
<dbReference type="CDD" id="cd00118">
    <property type="entry name" value="LysM"/>
    <property type="match status" value="1"/>
</dbReference>
<dbReference type="Gene3D" id="2.70.70.10">
    <property type="entry name" value="Glucose Permease (Domain IIA)"/>
    <property type="match status" value="1"/>
</dbReference>
<accession>A0A430B8J7</accession>
<feature type="domain" description="LysM" evidence="8">
    <location>
        <begin position="343"/>
        <end position="388"/>
    </location>
</feature>
<dbReference type="Gene3D" id="1.10.530.10">
    <property type="match status" value="1"/>
</dbReference>
<dbReference type="InterPro" id="IPR002901">
    <property type="entry name" value="MGlyc_endo_b_GlcNAc-like_dom"/>
</dbReference>
<feature type="chain" id="PRO_5019363003" description="Peptidoglycan hydrolase" evidence="7">
    <location>
        <begin position="27"/>
        <end position="534"/>
    </location>
</feature>
<evidence type="ECO:0000256" key="6">
    <source>
        <dbReference type="SAM" id="MobiDB-lite"/>
    </source>
</evidence>
<gene>
    <name evidence="9" type="ORF">CBF28_00240</name>
</gene>
<feature type="compositionally biased region" description="Acidic residues" evidence="6">
    <location>
        <begin position="38"/>
        <end position="70"/>
    </location>
</feature>
<dbReference type="GO" id="GO:0031640">
    <property type="term" value="P:killing of cells of another organism"/>
    <property type="evidence" value="ECO:0007669"/>
    <property type="project" value="UniProtKB-KW"/>
</dbReference>
<dbReference type="InterPro" id="IPR018392">
    <property type="entry name" value="LysM"/>
</dbReference>
<feature type="compositionally biased region" description="Low complexity" evidence="6">
    <location>
        <begin position="139"/>
        <end position="148"/>
    </location>
</feature>
<reference evidence="9 10" key="1">
    <citation type="submission" date="2017-05" db="EMBL/GenBank/DDBJ databases">
        <title>Vagococcus spp. assemblies.</title>
        <authorList>
            <person name="Gulvik C.A."/>
        </authorList>
    </citation>
    <scope>NUCLEOTIDE SEQUENCE [LARGE SCALE GENOMIC DNA]</scope>
    <source>
        <strain evidence="9 10">SS1714</strain>
    </source>
</reference>
<dbReference type="PROSITE" id="PS51782">
    <property type="entry name" value="LYSM"/>
    <property type="match status" value="1"/>
</dbReference>
<keyword evidence="2" id="KW-0929">Antimicrobial</keyword>
<dbReference type="GO" id="GO:0004040">
    <property type="term" value="F:amidase activity"/>
    <property type="evidence" value="ECO:0007669"/>
    <property type="project" value="InterPro"/>
</dbReference>
<protein>
    <recommendedName>
        <fullName evidence="5">Peptidoglycan hydrolase</fullName>
    </recommendedName>
</protein>
<dbReference type="RefSeq" id="WP_126790687.1">
    <property type="nucleotide sequence ID" value="NZ_CP060720.1"/>
</dbReference>
<dbReference type="PANTHER" id="PTHR33308:SF9">
    <property type="entry name" value="PEPTIDOGLYCAN HYDROLASE FLGJ"/>
    <property type="match status" value="1"/>
</dbReference>
<dbReference type="CDD" id="cd12797">
    <property type="entry name" value="M23_peptidase"/>
    <property type="match status" value="1"/>
</dbReference>
<keyword evidence="10" id="KW-1185">Reference proteome</keyword>
<dbReference type="InterPro" id="IPR016047">
    <property type="entry name" value="M23ase_b-sheet_dom"/>
</dbReference>
<comment type="similarity">
    <text evidence="1">Belongs to the glycosyl hydrolase 73 family.</text>
</comment>
<dbReference type="GeneID" id="95580000"/>
<evidence type="ECO:0000256" key="3">
    <source>
        <dbReference type="ARBA" id="ARBA00022638"/>
    </source>
</evidence>
<evidence type="ECO:0000313" key="9">
    <source>
        <dbReference type="EMBL" id="RSU16650.1"/>
    </source>
</evidence>
<evidence type="ECO:0000256" key="1">
    <source>
        <dbReference type="ARBA" id="ARBA00010266"/>
    </source>
</evidence>
<evidence type="ECO:0000256" key="5">
    <source>
        <dbReference type="ARBA" id="ARBA00032108"/>
    </source>
</evidence>
<feature type="compositionally biased region" description="Acidic residues" evidence="6">
    <location>
        <begin position="78"/>
        <end position="90"/>
    </location>
</feature>
<comment type="caution">
    <text evidence="9">The sequence shown here is derived from an EMBL/GenBank/DDBJ whole genome shotgun (WGS) entry which is preliminary data.</text>
</comment>
<feature type="region of interest" description="Disordered" evidence="6">
    <location>
        <begin position="33"/>
        <end position="148"/>
    </location>
</feature>